<feature type="domain" description="Mycoplasma immunoglobulin binding protein M2" evidence="2">
    <location>
        <begin position="1004"/>
        <end position="1175"/>
    </location>
</feature>
<dbReference type="Pfam" id="PF26360">
    <property type="entry name" value="MIB_M1"/>
    <property type="match status" value="1"/>
</dbReference>
<protein>
    <submittedName>
        <fullName evidence="3">Putative immunoglobulin-blocking virulence protein</fullName>
    </submittedName>
</protein>
<evidence type="ECO:0000259" key="2">
    <source>
        <dbReference type="Pfam" id="PF26364"/>
    </source>
</evidence>
<dbReference type="OrthoDB" id="400621at2"/>
<dbReference type="Proteomes" id="UP000305457">
    <property type="component" value="Chromosome"/>
</dbReference>
<dbReference type="AlphaFoldDB" id="A0A5B7XV99"/>
<dbReference type="InterPro" id="IPR030941">
    <property type="entry name" value="Predic_Ig_block"/>
</dbReference>
<evidence type="ECO:0000259" key="1">
    <source>
        <dbReference type="Pfam" id="PF26360"/>
    </source>
</evidence>
<dbReference type="NCBIfam" id="TIGR04524">
    <property type="entry name" value="mycoplas_M_dom"/>
    <property type="match status" value="1"/>
</dbReference>
<dbReference type="Pfam" id="PF26364">
    <property type="entry name" value="MIB_M2"/>
    <property type="match status" value="1"/>
</dbReference>
<gene>
    <name evidence="3" type="ORF">FG904_01835</name>
</gene>
<evidence type="ECO:0000313" key="3">
    <source>
        <dbReference type="EMBL" id="QCZ36746.1"/>
    </source>
</evidence>
<proteinExistence type="predicted"/>
<accession>A0A5B7XV99</accession>
<dbReference type="InterPro" id="IPR030942">
    <property type="entry name" value="Mycoplas_M_dom"/>
</dbReference>
<dbReference type="NCBIfam" id="TIGR04526">
    <property type="entry name" value="predic_Ig_block"/>
    <property type="match status" value="1"/>
</dbReference>
<name>A0A5B7XV99_9MOLU</name>
<reference evidence="3 4" key="1">
    <citation type="submission" date="2019-06" db="EMBL/GenBank/DDBJ databases">
        <title>Mycoplasma sp. 2F1A isolated from ostrich.</title>
        <authorList>
            <person name="Spergser J."/>
        </authorList>
    </citation>
    <scope>NUCLEOTIDE SEQUENCE [LARGE SCALE GENOMIC DNA]</scope>
    <source>
        <strain evidence="3 4">2F1A</strain>
    </source>
</reference>
<organism evidence="3 4">
    <name type="scientific">Mycoplasma nasistruthionis</name>
    <dbReference type="NCBI Taxonomy" id="353852"/>
    <lineage>
        <taxon>Bacteria</taxon>
        <taxon>Bacillati</taxon>
        <taxon>Mycoplasmatota</taxon>
        <taxon>Mollicutes</taxon>
        <taxon>Mycoplasmataceae</taxon>
        <taxon>Mycoplasma</taxon>
    </lineage>
</organism>
<feature type="domain" description="IgG-blocking virulence" evidence="1">
    <location>
        <begin position="783"/>
        <end position="981"/>
    </location>
</feature>
<sequence>MKKTTLIFRNSANNEDVKKVEFISSSNEELQLQIQNLIPNGYNFDSSKYSVNEPISATLGSSDNIIWVVREKQLEDTTFVFFSTGEGKTENVIDTVVKRNEDIPTGFNVNSVVPTGYRLVNNSQTSYVIGGTNRYNVEKIAVPVTLTLKFVKGEQQIGDLKEVKTEEGKKVNVLPYLPENYKLAQNQEAEVVAQNGTVEVNVVEVEVKVRTVLNFLKRVSDNGSVLVKSQIVISEQNQPINLADYIPDNYELANPDNEPQIQLGQTNEIFIKEIKKKITTIININNEAGEPVTSAVTVESYEGDEIKYDPKWIPQGYKLKNSTQTPLITPGQPNTIIVVPLVNKVQTQIVFKWNGRAVANPTTITGEQGTTVDIRTYIPDGFELDKARNQNTAIQLENKTYEFDVVRLSIITTFKFVLDNGQQVGQTKTIKTTADETTITAERVIALIPTGYELKDKTGSIAIRPGQENQIVVSKILELEKTTIVFDYNGATIKTYEYSAPLGDPAPVPWQNEMPQGYHVVTQPTIVRGRSNTISIAPNRQSYTFTLIFKFNNNEVKRISGTYYSDEEKNVNEYVPQGYKLANPSQATEFPRNATKEYQVVKVVNSNNNPEVTPPNRRNDEPVDVNKALSKEGQRVDLNNLNIPTKPGLPQPKKTVLTAAEKQKIRDQVNGFVRLLDSNVELTVENLREFFPHDTEEDEIRLESYVRWINGKSTLQTYGRKLTKEEIRRDLRIGWTDALNYLETAAATGQILHTNIMASEWGYNTQPIWGPRSDAENAVVQWEIKQNESLTLGNSSKWQRDPQKIIEGRFDGWGKYDETESYINQGLTGARVTGYEYVGGKRVRKNDGLRVFTYKPDPNNAIGVKKGNMKLLEVDASSPKGYDKWLNFLKNNTDIKMLRIKSIGEADKNESLRSLLEQLPSHVTSVELFFATKDTSAMSGLKNKVLDNVGLYTTIPNIDEEDDRTDWGIDPIALLNTKFVPATGRTLRSFTPQAAGDRAESIQFNTIRPSKTDSFEDVRRGFEIALKTKEDWRIFNGRFGSGSWPSYIDLSLNPQLRSLKGLPLNQRVFQKLTLHNQGEIYELPFGDLAVSQFGSLVVSGPDRPRLQFNDASTHILYISGNPNDLQDGWGKQLYGLLEAGTSADGRKQLPKAFDTLYVDSEDAARVIRSSQAWGLFGSKFENGIKVKPAQ</sequence>
<dbReference type="InterPro" id="IPR058860">
    <property type="entry name" value="MIB_M2"/>
</dbReference>
<evidence type="ECO:0000313" key="4">
    <source>
        <dbReference type="Proteomes" id="UP000305457"/>
    </source>
</evidence>
<dbReference type="RefSeq" id="WP_139592228.1">
    <property type="nucleotide sequence ID" value="NZ_CP040825.1"/>
</dbReference>
<dbReference type="EMBL" id="CP040825">
    <property type="protein sequence ID" value="QCZ36746.1"/>
    <property type="molecule type" value="Genomic_DNA"/>
</dbReference>
<dbReference type="KEGG" id="mnh:FG904_01835"/>